<protein>
    <submittedName>
        <fullName evidence="1">DNA primase</fullName>
    </submittedName>
</protein>
<organism evidence="1 2">
    <name type="scientific">Aeromonas phage 25AhydR2PP</name>
    <dbReference type="NCBI Taxonomy" id="2163976"/>
    <lineage>
        <taxon>Viruses</taxon>
        <taxon>Duplodnaviria</taxon>
        <taxon>Heunggongvirae</taxon>
        <taxon>Uroviricota</taxon>
        <taxon>Caudoviricetes</taxon>
        <taxon>Autographivirales</taxon>
        <taxon>Autonotataviridae</taxon>
        <taxon>Aerosvirus</taxon>
        <taxon>Aerosvirus av25AhydR2PP</taxon>
    </lineage>
</organism>
<dbReference type="GeneID" id="54991756"/>
<name>A0A2S1PFS7_9CAUD</name>
<sequence length="221" mass="25053">MKKIEERQWLRFAKMLGEGEGDKIIHVGCGQRPSMFIKNEAEGWWCYCFRCRGTGRVSKTHQRIKKTAPVKTGWIPKQKVELMDALVKEPLDFKDALRRYGLGPYVTLLQYSDDTCRIYFPDDSGNNMGLDTTGTANARWYAPTGTMLLFNKGGRHTSCLLTNSIPDYLEACRKGAPAMLPMNRKGQDAALAEVSRRKSKGHTIKITGYLPKQFIRNVEAL</sequence>
<accession>A0A2S1PFS7</accession>
<dbReference type="EMBL" id="MH179473">
    <property type="protein sequence ID" value="AWH15431.1"/>
    <property type="molecule type" value="Genomic_DNA"/>
</dbReference>
<dbReference type="KEGG" id="vg:54991756"/>
<evidence type="ECO:0000313" key="1">
    <source>
        <dbReference type="EMBL" id="AWH15431.1"/>
    </source>
</evidence>
<reference evidence="1" key="1">
    <citation type="submission" date="2018-03" db="EMBL/GenBank/DDBJ databases">
        <title>Complete genome sequences of new Aeromonas and Pseudomonas phages promising in phage therapy dedicated to aquaculture.</title>
        <authorList>
            <person name="Kolsut J."/>
            <person name="Wojcik E."/>
            <person name="Wojtasik A."/>
            <person name="Dastych J."/>
        </authorList>
    </citation>
    <scope>NUCLEOTIDE SEQUENCE [LARGE SCALE GENOMIC DNA]</scope>
</reference>
<keyword evidence="2" id="KW-1185">Reference proteome</keyword>
<dbReference type="RefSeq" id="YP_009801245.1">
    <property type="nucleotide sequence ID" value="NC_047966.1"/>
</dbReference>
<dbReference type="Proteomes" id="UP000246930">
    <property type="component" value="Segment"/>
</dbReference>
<evidence type="ECO:0000313" key="2">
    <source>
        <dbReference type="Proteomes" id="UP000246930"/>
    </source>
</evidence>
<proteinExistence type="predicted"/>